<proteinExistence type="predicted"/>
<organism evidence="1 2">
    <name type="scientific">Salmonella phage Skate</name>
    <dbReference type="NCBI Taxonomy" id="2234035"/>
    <lineage>
        <taxon>Viruses</taxon>
        <taxon>Duplodnaviria</taxon>
        <taxon>Heunggongvirae</taxon>
        <taxon>Uroviricota</taxon>
        <taxon>Caudoviricetes</taxon>
        <taxon>Skatevirus</taxon>
        <taxon>Skatevirus skate</taxon>
    </lineage>
</organism>
<name>A0A2Z5HTK2_9CAUD</name>
<keyword evidence="2" id="KW-1185">Reference proteome</keyword>
<evidence type="ECO:0000313" key="1">
    <source>
        <dbReference type="EMBL" id="AXC42978.1"/>
    </source>
</evidence>
<evidence type="ECO:0000313" key="2">
    <source>
        <dbReference type="Proteomes" id="UP000252847"/>
    </source>
</evidence>
<accession>A0A2Z5HTK2</accession>
<dbReference type="Proteomes" id="UP000252847">
    <property type="component" value="Segment"/>
</dbReference>
<dbReference type="EMBL" id="MH321493">
    <property type="protein sequence ID" value="AXC42978.1"/>
    <property type="molecule type" value="Genomic_DNA"/>
</dbReference>
<sequence length="51" mass="6164">MSQQHYQLSEPPKPSAWCEQMERNAKDGDEAYAYFQLKQMWKQREESEHTS</sequence>
<protein>
    <submittedName>
        <fullName evidence="1">Uncharacterized protein</fullName>
    </submittedName>
</protein>
<reference evidence="2" key="1">
    <citation type="submission" date="2018-05" db="EMBL/GenBank/DDBJ databases">
        <title>Complete Genome of Salmonella typhimurium siphophage Skate.</title>
        <authorList>
            <person name="Rohren M.E."/>
            <person name="Xie Y."/>
            <person name="O'Leary C."/>
            <person name="Liu M."/>
            <person name="Young R.F."/>
        </authorList>
    </citation>
    <scope>NUCLEOTIDE SEQUENCE [LARGE SCALE GENOMIC DNA]</scope>
</reference>
<gene>
    <name evidence="1" type="ORF">CPT_Skate_020</name>
</gene>